<dbReference type="Pfam" id="PF03562">
    <property type="entry name" value="MltA"/>
    <property type="match status" value="1"/>
</dbReference>
<evidence type="ECO:0000313" key="8">
    <source>
        <dbReference type="Proteomes" id="UP000593765"/>
    </source>
</evidence>
<evidence type="ECO:0000256" key="5">
    <source>
        <dbReference type="ARBA" id="ARBA00030918"/>
    </source>
</evidence>
<evidence type="ECO:0000256" key="4">
    <source>
        <dbReference type="ARBA" id="ARBA00023316"/>
    </source>
</evidence>
<dbReference type="PANTHER" id="PTHR30124:SF0">
    <property type="entry name" value="MEMBRANE-BOUND LYTIC MUREIN TRANSGLYCOSYLASE A"/>
    <property type="match status" value="1"/>
</dbReference>
<dbReference type="RefSeq" id="WP_206295334.1">
    <property type="nucleotide sequence ID" value="NZ_CP063458.1"/>
</dbReference>
<evidence type="ECO:0000256" key="2">
    <source>
        <dbReference type="ARBA" id="ARBA00012587"/>
    </source>
</evidence>
<feature type="domain" description="Lytic transglycosylase MltA" evidence="6">
    <location>
        <begin position="146"/>
        <end position="309"/>
    </location>
</feature>
<dbReference type="KEGG" id="hbs:IPV69_11910"/>
<organism evidence="7 8">
    <name type="scientific">Humisphaera borealis</name>
    <dbReference type="NCBI Taxonomy" id="2807512"/>
    <lineage>
        <taxon>Bacteria</taxon>
        <taxon>Pseudomonadati</taxon>
        <taxon>Planctomycetota</taxon>
        <taxon>Phycisphaerae</taxon>
        <taxon>Tepidisphaerales</taxon>
        <taxon>Tepidisphaeraceae</taxon>
        <taxon>Humisphaera</taxon>
    </lineage>
</organism>
<dbReference type="PANTHER" id="PTHR30124">
    <property type="entry name" value="MEMBRANE-BOUND LYTIC MUREIN TRANSGLYCOSYLASE A"/>
    <property type="match status" value="1"/>
</dbReference>
<dbReference type="GO" id="GO:0071555">
    <property type="term" value="P:cell wall organization"/>
    <property type="evidence" value="ECO:0007669"/>
    <property type="project" value="UniProtKB-KW"/>
</dbReference>
<dbReference type="GO" id="GO:0009254">
    <property type="term" value="P:peptidoglycan turnover"/>
    <property type="evidence" value="ECO:0007669"/>
    <property type="project" value="InterPro"/>
</dbReference>
<dbReference type="InterPro" id="IPR026044">
    <property type="entry name" value="MltA"/>
</dbReference>
<protein>
    <recommendedName>
        <fullName evidence="2">peptidoglycan lytic exotransglycosylase</fullName>
        <ecNumber evidence="2">4.2.2.n1</ecNumber>
    </recommendedName>
    <alternativeName>
        <fullName evidence="5">Murein hydrolase A</fullName>
    </alternativeName>
</protein>
<keyword evidence="8" id="KW-1185">Reference proteome</keyword>
<dbReference type="CDD" id="cd14485">
    <property type="entry name" value="mltA_like_LT_A"/>
    <property type="match status" value="1"/>
</dbReference>
<comment type="catalytic activity">
    <reaction evidence="1">
        <text>Exolytic cleavage of the (1-&gt;4)-beta-glycosidic linkage between N-acetylmuramic acid (MurNAc) and N-acetylglucosamine (GlcNAc) residues in peptidoglycan, from either the reducing or the non-reducing ends of the peptidoglycan chains, with concomitant formation of a 1,6-anhydrobond in the MurNAc residue.</text>
        <dbReference type="EC" id="4.2.2.n1"/>
    </reaction>
</comment>
<reference evidence="7 8" key="1">
    <citation type="submission" date="2020-10" db="EMBL/GenBank/DDBJ databases">
        <title>Wide distribution of Phycisphaera-like planctomycetes from WD2101 soil group in peatlands and genome analysis of the first cultivated representative.</title>
        <authorList>
            <person name="Dedysh S.N."/>
            <person name="Beletsky A.V."/>
            <person name="Ivanova A."/>
            <person name="Kulichevskaya I.S."/>
            <person name="Suzina N.E."/>
            <person name="Philippov D.A."/>
            <person name="Rakitin A.L."/>
            <person name="Mardanov A.V."/>
            <person name="Ravin N.V."/>
        </authorList>
    </citation>
    <scope>NUCLEOTIDE SEQUENCE [LARGE SCALE GENOMIC DNA]</scope>
    <source>
        <strain evidence="7 8">M1803</strain>
    </source>
</reference>
<evidence type="ECO:0000313" key="7">
    <source>
        <dbReference type="EMBL" id="QOV92009.1"/>
    </source>
</evidence>
<dbReference type="GO" id="GO:0008933">
    <property type="term" value="F:peptidoglycan lytic transglycosylase activity"/>
    <property type="evidence" value="ECO:0007669"/>
    <property type="project" value="TreeGrafter"/>
</dbReference>
<dbReference type="GO" id="GO:0019867">
    <property type="term" value="C:outer membrane"/>
    <property type="evidence" value="ECO:0007669"/>
    <property type="project" value="InterPro"/>
</dbReference>
<dbReference type="EC" id="4.2.2.n1" evidence="2"/>
<dbReference type="GO" id="GO:0004553">
    <property type="term" value="F:hydrolase activity, hydrolyzing O-glycosyl compounds"/>
    <property type="evidence" value="ECO:0007669"/>
    <property type="project" value="InterPro"/>
</dbReference>
<dbReference type="AlphaFoldDB" id="A0A7M2X307"/>
<evidence type="ECO:0000259" key="6">
    <source>
        <dbReference type="SMART" id="SM00925"/>
    </source>
</evidence>
<accession>A0A7M2X307</accession>
<keyword evidence="4" id="KW-0961">Cell wall biogenesis/degradation</keyword>
<dbReference type="InterPro" id="IPR010611">
    <property type="entry name" value="3D_dom"/>
</dbReference>
<dbReference type="CDD" id="cd14668">
    <property type="entry name" value="mlta_B"/>
    <property type="match status" value="1"/>
</dbReference>
<dbReference type="InterPro" id="IPR005300">
    <property type="entry name" value="MltA_B"/>
</dbReference>
<dbReference type="Gene3D" id="2.40.40.10">
    <property type="entry name" value="RlpA-like domain"/>
    <property type="match status" value="1"/>
</dbReference>
<evidence type="ECO:0000256" key="1">
    <source>
        <dbReference type="ARBA" id="ARBA00001420"/>
    </source>
</evidence>
<dbReference type="Pfam" id="PF06725">
    <property type="entry name" value="3D"/>
    <property type="match status" value="1"/>
</dbReference>
<evidence type="ECO:0000256" key="3">
    <source>
        <dbReference type="ARBA" id="ARBA00023239"/>
    </source>
</evidence>
<proteinExistence type="predicted"/>
<gene>
    <name evidence="7" type="ORF">IPV69_11910</name>
</gene>
<dbReference type="PIRSF" id="PIRSF019422">
    <property type="entry name" value="MltA"/>
    <property type="match status" value="1"/>
</dbReference>
<dbReference type="SUPFAM" id="SSF50685">
    <property type="entry name" value="Barwin-like endoglucanases"/>
    <property type="match status" value="1"/>
</dbReference>
<dbReference type="InterPro" id="IPR036908">
    <property type="entry name" value="RlpA-like_sf"/>
</dbReference>
<dbReference type="Proteomes" id="UP000593765">
    <property type="component" value="Chromosome"/>
</dbReference>
<dbReference type="SMART" id="SM00925">
    <property type="entry name" value="MltA"/>
    <property type="match status" value="1"/>
</dbReference>
<dbReference type="GO" id="GO:0009253">
    <property type="term" value="P:peptidoglycan catabolic process"/>
    <property type="evidence" value="ECO:0007669"/>
    <property type="project" value="TreeGrafter"/>
</dbReference>
<dbReference type="Gene3D" id="2.40.240.50">
    <property type="entry name" value="Barwin-like endoglucanases"/>
    <property type="match status" value="1"/>
</dbReference>
<name>A0A7M2X307_9BACT</name>
<keyword evidence="3" id="KW-0456">Lyase</keyword>
<dbReference type="EMBL" id="CP063458">
    <property type="protein sequence ID" value="QOV92009.1"/>
    <property type="molecule type" value="Genomic_DNA"/>
</dbReference>
<sequence length="405" mass="44095">MFVLSAIAGCRQEPPAVKSLDYARELPPGQLALRKIPPEMYPNFDVMQTDRTALLRSIDQSLVYLDAPTSQRFFPYLDITHARAVATLRALRELASSPTPDWNGEIRRRFDVYQSVGAPQGDELVSPAPAPGYSGQVLFTGYFTPIYAASLTRTGPYQWPLYKRPGDLVSDETGEAVYRRAAGGPSGPTSVGSTAIAPVAANRYWTRAEIEQGGKLRGQELVWLSSRWEAYVVTVQGSARLKLTDGHTLEIGFHGTNGHAYVSPGRQMLADGVITRDQLSLKGLGQYFAANPEKMDRYLSLNPRTTFFTERPGGPFGKLNVPVTAFATVATDKDVYPRAMPAFLVTSLPTGTGSRPFGGFMLDQDAGGAIRSAGRADIYMGVGPVAEQSAGRQLYPGKLFYLAVR</sequence>